<sequence length="83" mass="9964">MKKNYVYIVECSDKTYYTGWTNNLEKRINAHNSGNGAKYTRGRRPVKLIYFKNFNHKSEAMKREYEIKQMSRKEKDKLIKSHG</sequence>
<proteinExistence type="inferred from homology"/>
<feature type="domain" description="GIY-YIG" evidence="2">
    <location>
        <begin position="2"/>
        <end position="77"/>
    </location>
</feature>
<dbReference type="InterPro" id="IPR000305">
    <property type="entry name" value="GIY-YIG_endonuc"/>
</dbReference>
<dbReference type="PANTHER" id="PTHR34477:SF1">
    <property type="entry name" value="UPF0213 PROTEIN YHBQ"/>
    <property type="match status" value="1"/>
</dbReference>
<protein>
    <submittedName>
        <fullName evidence="3">GIY-YIG nuclease family protein</fullName>
    </submittedName>
</protein>
<comment type="caution">
    <text evidence="3">The sequence shown here is derived from an EMBL/GenBank/DDBJ whole genome shotgun (WGS) entry which is preliminary data.</text>
</comment>
<reference evidence="3" key="1">
    <citation type="submission" date="2022-12" db="EMBL/GenBank/DDBJ databases">
        <authorList>
            <person name="Wang J."/>
        </authorList>
    </citation>
    <scope>NUCLEOTIDE SEQUENCE</scope>
    <source>
        <strain evidence="3">HY-42-06</strain>
    </source>
</reference>
<dbReference type="InterPro" id="IPR050190">
    <property type="entry name" value="UPF0213_domain"/>
</dbReference>
<evidence type="ECO:0000313" key="3">
    <source>
        <dbReference type="EMBL" id="MCY6371459.1"/>
    </source>
</evidence>
<evidence type="ECO:0000259" key="2">
    <source>
        <dbReference type="PROSITE" id="PS50164"/>
    </source>
</evidence>
<dbReference type="EMBL" id="JAPQES010000004">
    <property type="protein sequence ID" value="MCY6371459.1"/>
    <property type="molecule type" value="Genomic_DNA"/>
</dbReference>
<comment type="similarity">
    <text evidence="1">Belongs to the UPF0213 family.</text>
</comment>
<organism evidence="3 4">
    <name type="scientific">Clostridium ganghwense</name>
    <dbReference type="NCBI Taxonomy" id="312089"/>
    <lineage>
        <taxon>Bacteria</taxon>
        <taxon>Bacillati</taxon>
        <taxon>Bacillota</taxon>
        <taxon>Clostridia</taxon>
        <taxon>Eubacteriales</taxon>
        <taxon>Clostridiaceae</taxon>
        <taxon>Clostridium</taxon>
    </lineage>
</organism>
<evidence type="ECO:0000313" key="4">
    <source>
        <dbReference type="Proteomes" id="UP001079657"/>
    </source>
</evidence>
<dbReference type="PROSITE" id="PS50164">
    <property type="entry name" value="GIY_YIG"/>
    <property type="match status" value="1"/>
</dbReference>
<name>A0ABT4CU13_9CLOT</name>
<dbReference type="PANTHER" id="PTHR34477">
    <property type="entry name" value="UPF0213 PROTEIN YHBQ"/>
    <property type="match status" value="1"/>
</dbReference>
<dbReference type="Gene3D" id="3.40.1440.10">
    <property type="entry name" value="GIY-YIG endonuclease"/>
    <property type="match status" value="1"/>
</dbReference>
<evidence type="ECO:0000256" key="1">
    <source>
        <dbReference type="ARBA" id="ARBA00007435"/>
    </source>
</evidence>
<keyword evidence="4" id="KW-1185">Reference proteome</keyword>
<dbReference type="InterPro" id="IPR035901">
    <property type="entry name" value="GIY-YIG_endonuc_sf"/>
</dbReference>
<dbReference type="SUPFAM" id="SSF82771">
    <property type="entry name" value="GIY-YIG endonuclease"/>
    <property type="match status" value="1"/>
</dbReference>
<accession>A0ABT4CU13</accession>
<dbReference type="CDD" id="cd10456">
    <property type="entry name" value="GIY-YIG_UPF0213"/>
    <property type="match status" value="1"/>
</dbReference>
<dbReference type="Pfam" id="PF01541">
    <property type="entry name" value="GIY-YIG"/>
    <property type="match status" value="1"/>
</dbReference>
<gene>
    <name evidence="3" type="ORF">OXH55_12485</name>
</gene>
<dbReference type="SMART" id="SM00465">
    <property type="entry name" value="GIYc"/>
    <property type="match status" value="1"/>
</dbReference>
<dbReference type="Proteomes" id="UP001079657">
    <property type="component" value="Unassembled WGS sequence"/>
</dbReference>